<evidence type="ECO:0000313" key="1">
    <source>
        <dbReference type="EMBL" id="MEQ2248101.1"/>
    </source>
</evidence>
<protein>
    <submittedName>
        <fullName evidence="1">Uncharacterized protein</fullName>
    </submittedName>
</protein>
<sequence length="104" mass="11379">MTSLDHVAGSLLIPAYLGPPSANPVHPPPSHLVDYKLSWLTISTNFSLTGKQPLGFSTPPLVDPSTVLFCILVPVPCIIHPVVNKHFTEQYRLLNCFLHVGQIL</sequence>
<reference evidence="1 2" key="1">
    <citation type="submission" date="2021-06" db="EMBL/GenBank/DDBJ databases">
        <authorList>
            <person name="Palmer J.M."/>
        </authorList>
    </citation>
    <scope>NUCLEOTIDE SEQUENCE [LARGE SCALE GENOMIC DNA]</scope>
    <source>
        <strain evidence="2">if_2019</strain>
        <tissue evidence="1">Muscle</tissue>
    </source>
</reference>
<comment type="caution">
    <text evidence="1">The sequence shown here is derived from an EMBL/GenBank/DDBJ whole genome shotgun (WGS) entry which is preliminary data.</text>
</comment>
<name>A0ABV0USK6_9TELE</name>
<keyword evidence="2" id="KW-1185">Reference proteome</keyword>
<proteinExistence type="predicted"/>
<dbReference type="EMBL" id="JAHRIQ010082510">
    <property type="protein sequence ID" value="MEQ2248101.1"/>
    <property type="molecule type" value="Genomic_DNA"/>
</dbReference>
<gene>
    <name evidence="1" type="ORF">ILYODFUR_015851</name>
</gene>
<organism evidence="1 2">
    <name type="scientific">Ilyodon furcidens</name>
    <name type="common">goldbreast splitfin</name>
    <dbReference type="NCBI Taxonomy" id="33524"/>
    <lineage>
        <taxon>Eukaryota</taxon>
        <taxon>Metazoa</taxon>
        <taxon>Chordata</taxon>
        <taxon>Craniata</taxon>
        <taxon>Vertebrata</taxon>
        <taxon>Euteleostomi</taxon>
        <taxon>Actinopterygii</taxon>
        <taxon>Neopterygii</taxon>
        <taxon>Teleostei</taxon>
        <taxon>Neoteleostei</taxon>
        <taxon>Acanthomorphata</taxon>
        <taxon>Ovalentaria</taxon>
        <taxon>Atherinomorphae</taxon>
        <taxon>Cyprinodontiformes</taxon>
        <taxon>Goodeidae</taxon>
        <taxon>Ilyodon</taxon>
    </lineage>
</organism>
<accession>A0ABV0USK6</accession>
<evidence type="ECO:0000313" key="2">
    <source>
        <dbReference type="Proteomes" id="UP001482620"/>
    </source>
</evidence>
<dbReference type="Proteomes" id="UP001482620">
    <property type="component" value="Unassembled WGS sequence"/>
</dbReference>